<organism evidence="1 2">
    <name type="scientific">Nitrospirillum iridis</name>
    <dbReference type="NCBI Taxonomy" id="765888"/>
    <lineage>
        <taxon>Bacteria</taxon>
        <taxon>Pseudomonadati</taxon>
        <taxon>Pseudomonadota</taxon>
        <taxon>Alphaproteobacteria</taxon>
        <taxon>Rhodospirillales</taxon>
        <taxon>Azospirillaceae</taxon>
        <taxon>Nitrospirillum</taxon>
    </lineage>
</organism>
<proteinExistence type="predicted"/>
<reference evidence="1 2" key="1">
    <citation type="submission" date="2020-08" db="EMBL/GenBank/DDBJ databases">
        <title>Genomic Encyclopedia of Type Strains, Phase IV (KMG-IV): sequencing the most valuable type-strain genomes for metagenomic binning, comparative biology and taxonomic classification.</title>
        <authorList>
            <person name="Goeker M."/>
        </authorList>
    </citation>
    <scope>NUCLEOTIDE SEQUENCE [LARGE SCALE GENOMIC DNA]</scope>
    <source>
        <strain evidence="1 2">DSM 22198</strain>
    </source>
</reference>
<dbReference type="AlphaFoldDB" id="A0A7X0EC80"/>
<sequence length="80" mass="9156">MVSRGRRPRDTANRTRVHPLSIAVPFAITRKVLIPALSQRAASTSRDTQIGGRHIFFEFPKQRGSNPKIALLYHRPPQRR</sequence>
<dbReference type="EMBL" id="JACIIZ010000004">
    <property type="protein sequence ID" value="MBB6251353.1"/>
    <property type="molecule type" value="Genomic_DNA"/>
</dbReference>
<keyword evidence="2" id="KW-1185">Reference proteome</keyword>
<comment type="caution">
    <text evidence="1">The sequence shown here is derived from an EMBL/GenBank/DDBJ whole genome shotgun (WGS) entry which is preliminary data.</text>
</comment>
<protein>
    <submittedName>
        <fullName evidence="1">Uncharacterized protein</fullName>
    </submittedName>
</protein>
<accession>A0A7X0EC80</accession>
<name>A0A7X0EC80_9PROT</name>
<gene>
    <name evidence="1" type="ORF">FHS74_001898</name>
</gene>
<dbReference type="Proteomes" id="UP000539175">
    <property type="component" value="Unassembled WGS sequence"/>
</dbReference>
<evidence type="ECO:0000313" key="2">
    <source>
        <dbReference type="Proteomes" id="UP000539175"/>
    </source>
</evidence>
<evidence type="ECO:0000313" key="1">
    <source>
        <dbReference type="EMBL" id="MBB6251353.1"/>
    </source>
</evidence>